<reference evidence="2" key="1">
    <citation type="submission" date="2016-07" db="EMBL/GenBank/DDBJ databases">
        <authorList>
            <person name="Florea S."/>
            <person name="Webb J.S."/>
            <person name="Jaromczyk J."/>
            <person name="Schardl C.L."/>
        </authorList>
    </citation>
    <scope>NUCLEOTIDE SEQUENCE [LARGE SCALE GENOMIC DNA]</scope>
    <source>
        <strain evidence="2">MIT 01-6242</strain>
    </source>
</reference>
<organism evidence="1 2">
    <name type="scientific">Helicobacter enhydrae</name>
    <dbReference type="NCBI Taxonomy" id="222136"/>
    <lineage>
        <taxon>Bacteria</taxon>
        <taxon>Pseudomonadati</taxon>
        <taxon>Campylobacterota</taxon>
        <taxon>Epsilonproteobacteria</taxon>
        <taxon>Campylobacterales</taxon>
        <taxon>Helicobacteraceae</taxon>
        <taxon>Helicobacter</taxon>
    </lineage>
</organism>
<dbReference type="KEGG" id="het:BBW65_01075"/>
<keyword evidence="2" id="KW-1185">Reference proteome</keyword>
<accession>A0A1B1U402</accession>
<name>A0A1B1U402_9HELI</name>
<protein>
    <recommendedName>
        <fullName evidence="3">Outer membrane protein beta-barrel domain-containing protein</fullName>
    </recommendedName>
</protein>
<gene>
    <name evidence="1" type="ORF">BBW65_01075</name>
</gene>
<dbReference type="OrthoDB" id="5328942at2"/>
<proteinExistence type="predicted"/>
<dbReference type="Proteomes" id="UP000092884">
    <property type="component" value="Chromosome"/>
</dbReference>
<dbReference type="RefSeq" id="WP_066338557.1">
    <property type="nucleotide sequence ID" value="NZ_CP016503.1"/>
</dbReference>
<evidence type="ECO:0008006" key="3">
    <source>
        <dbReference type="Google" id="ProtNLM"/>
    </source>
</evidence>
<sequence>MKKTILCLLLMFFISRAENRPYLMMFTSNFLQLASFHIGTDTSLQTSDSKTSLVLGGSIGWNYILDWNRAPATSNIFGLRLKYLYSFDLLQTQSMGGIFYWHTPIFDENFFPFAFALGGGILFDTKDKFQTIGGYAETGITLWKIIPINVDILYRINIYRFRNTSNDISHHLNVVFTFF</sequence>
<dbReference type="STRING" id="222136.BBW65_01075"/>
<evidence type="ECO:0000313" key="1">
    <source>
        <dbReference type="EMBL" id="ANV97490.1"/>
    </source>
</evidence>
<dbReference type="AlphaFoldDB" id="A0A1B1U402"/>
<dbReference type="EMBL" id="CP016503">
    <property type="protein sequence ID" value="ANV97490.1"/>
    <property type="molecule type" value="Genomic_DNA"/>
</dbReference>
<evidence type="ECO:0000313" key="2">
    <source>
        <dbReference type="Proteomes" id="UP000092884"/>
    </source>
</evidence>